<feature type="region of interest" description="Disordered" evidence="1">
    <location>
        <begin position="1107"/>
        <end position="1130"/>
    </location>
</feature>
<dbReference type="OrthoDB" id="103819at2759"/>
<evidence type="ECO:0000313" key="2">
    <source>
        <dbReference type="EMBL" id="KDN52618.1"/>
    </source>
</evidence>
<feature type="region of interest" description="Disordered" evidence="1">
    <location>
        <begin position="727"/>
        <end position="746"/>
    </location>
</feature>
<feature type="region of interest" description="Disordered" evidence="1">
    <location>
        <begin position="278"/>
        <end position="298"/>
    </location>
</feature>
<accession>A0A066WJ80</accession>
<dbReference type="EMBL" id="JMSN01000008">
    <property type="protein sequence ID" value="KDN52618.1"/>
    <property type="molecule type" value="Genomic_DNA"/>
</dbReference>
<evidence type="ECO:0008006" key="4">
    <source>
        <dbReference type="Google" id="ProtNLM"/>
    </source>
</evidence>
<protein>
    <recommendedName>
        <fullName evidence="4">Mediator of RNA polymerase II transcription subunit 13</fullName>
    </recommendedName>
</protein>
<feature type="region of interest" description="Disordered" evidence="1">
    <location>
        <begin position="129"/>
        <end position="165"/>
    </location>
</feature>
<feature type="region of interest" description="Disordered" evidence="1">
    <location>
        <begin position="774"/>
        <end position="840"/>
    </location>
</feature>
<dbReference type="Proteomes" id="UP000027361">
    <property type="component" value="Unassembled WGS sequence"/>
</dbReference>
<feature type="compositionally biased region" description="Polar residues" evidence="1">
    <location>
        <begin position="226"/>
        <end position="235"/>
    </location>
</feature>
<reference evidence="2 3" key="1">
    <citation type="submission" date="2014-05" db="EMBL/GenBank/DDBJ databases">
        <title>Draft genome sequence of a rare smut relative, Tilletiaria anomala UBC 951.</title>
        <authorList>
            <consortium name="DOE Joint Genome Institute"/>
            <person name="Toome M."/>
            <person name="Kuo A."/>
            <person name="Henrissat B."/>
            <person name="Lipzen A."/>
            <person name="Tritt A."/>
            <person name="Yoshinaga Y."/>
            <person name="Zane M."/>
            <person name="Barry K."/>
            <person name="Grigoriev I.V."/>
            <person name="Spatafora J.W."/>
            <person name="Aimea M.C."/>
        </authorList>
    </citation>
    <scope>NUCLEOTIDE SEQUENCE [LARGE SCALE GENOMIC DNA]</scope>
    <source>
        <strain evidence="2 3">UBC 951</strain>
    </source>
</reference>
<sequence length="1768" mass="192349">MANLNSGLAQGGHSPSTNIAQWTHGIQCIPGLPIAEALANLGTWPLHPVLDADIDASSSFSKPQSTTGRKVTVSYWRARTALEDSTDGTSTVEGIISSQQRVNLNTAVEQLQTMRFAEACILAALERSEEAKRNGRSEGQRHGKGEAEDAQPYTESQTEKHADVESGKTAFARQFLQDRLLFAVQEDEQPEDEVHHQHVLRHAQGMYSNTLPTGAKRQAKRRRTDTNSGTRGQTQPRTQSLWLFRVCFYDSTEGAAVPPASASLSFCDAVLRLSSTLPDQADPTNFSHTPTSAKQRQRPLSQLLSPSEQFQLSALEKACAALQHELPLLMLETEKPDHTITLEELRNDALVCDALQRALHGAFVAWALHRQHHPCKPLDPSGALGAQRNQAAGDGLDVDNRGDTGEEDVYPVRWRDGILLRPRFRPPLRWPRHSTYDDQEERDCNIGRSRTGHLRSTSHVGITHAHAEASSSINLRAFISPFILQLHLSRQPQDTAWNLFPLSVRSPREDRDPAVTCAWDGEWDPGPCLASDRVPRSGATLLLAPLGVQATFVDRWMKADINLLQRDAARDHAVGVSTLHAWESMKEELKTRLLAMGCLSSPEVEEDLERDRYILCKRQESENENENENEKDGGGAAGAQGQVQQGENDTSTGNTRVFLWLQSLCYLAVPRHVGTEGSHVEGIISAGEKTKTASVIVPAVERLNFATPQRLGEVLDNSRKALQRLASARTKTRQEAAPPITPPPPPAQLSIVDAQGGAQVALTATALKGVALKQEPSMQSAVEEQPQEWRLSHAATAEDAWSSSEGDADLWGEADGEDGRDVSHSSSDRQGIVVDSPNLKCTSPTGNQAELLPPAAHIDSVEAFGSDHPNPAFGVEASSAPAKRAFEDMDIVTDVDFDFFGGGGIVLADLPADTNVAAKQGQLHAYDAPAPNAALEGHASSGPPHSTSLAAPLLVLQQIFPRHPAGAVTGTTFASLDAPSLPAFTPGSLTASSPTMGPLLGKTPQTPGDEQHFVPDSVAIANFDNVRSSVQQSADEDLSAKSVDYDLDYHLLGSMRAMMPRDLPTGDMASKYEEGKFAVPVDGSTSTQAKPNGDAPDLTVQLQAQTQTRLQASTKAQAQGNPHLQGQAPPRKKRLLATLRHRHMNDEELSELGTADASVSGQSDSDDSDSESEADRGHAVDEVQTLKSQLDLLSHAVKIVVGRVSVHSRTRALTVRGRQTSSDAQVEDRLYNPSCTRLLHYGARVQGDAQVQSMGDECEGCDVAARAIKDPKAFAAGSISRVGTLQLLEQTQMIVSSAGSVLKINAAAVPFWSKLNLAPVAGRKNVTCLLLVEESSEGFIGDTRRRLDVWKYSYESMSLGTFSQVDVAIIAASDPRTPALSELRMDSERWNNTIHSLGTRVNAAAAHDKYTVLWVAGCKETPDQEILGAIQVDLRLLCRKAGNPQPFVTVVELTAKRPSYLDCLALYDSIESSSPPEATRHLHRELTPSGHSFQSPAFALAPATYRQSKHFSLTWPHVSDSHDATDYLVHVAYDIDFTGSIWTACIDNKAQLSETKQSPKSGKTYDDLLTVWTNAVSFARRASQKCTIVLCHSCSSREEIRLGCFKNIAAEQKPPWIEHVIFLCLDRSTPIALPWERLAPPGHDFPQQANAARDNSLMHDSSRLDLAWTFPPARLIHDLCDVSPLASGLLASRRLCSATASSWSTENYILHILATVPESSAGMEEVMQQVLVSFHELRTVTKLRLACDLPLPWHVAAVRIFAAASAKY</sequence>
<feature type="compositionally biased region" description="Acidic residues" evidence="1">
    <location>
        <begin position="806"/>
        <end position="816"/>
    </location>
</feature>
<dbReference type="HOGENOM" id="CLU_238903_0_0_1"/>
<comment type="caution">
    <text evidence="2">The sequence shown here is derived from an EMBL/GenBank/DDBJ whole genome shotgun (WGS) entry which is preliminary data.</text>
</comment>
<dbReference type="RefSeq" id="XP_013245457.1">
    <property type="nucleotide sequence ID" value="XM_013390003.1"/>
</dbReference>
<dbReference type="STRING" id="1037660.A0A066WJ80"/>
<feature type="region of interest" description="Disordered" evidence="1">
    <location>
        <begin position="619"/>
        <end position="650"/>
    </location>
</feature>
<name>A0A066WJ80_TILAU</name>
<feature type="compositionally biased region" description="Basic and acidic residues" evidence="1">
    <location>
        <begin position="129"/>
        <end position="147"/>
    </location>
</feature>
<keyword evidence="3" id="KW-1185">Reference proteome</keyword>
<dbReference type="InParanoid" id="A0A066WJ80"/>
<feature type="region of interest" description="Disordered" evidence="1">
    <location>
        <begin position="1148"/>
        <end position="1179"/>
    </location>
</feature>
<feature type="region of interest" description="Disordered" evidence="1">
    <location>
        <begin position="205"/>
        <end position="235"/>
    </location>
</feature>
<dbReference type="GeneID" id="25263743"/>
<feature type="compositionally biased region" description="Polar residues" evidence="1">
    <location>
        <begin position="1112"/>
        <end position="1124"/>
    </location>
</feature>
<proteinExistence type="predicted"/>
<evidence type="ECO:0000313" key="3">
    <source>
        <dbReference type="Proteomes" id="UP000027361"/>
    </source>
</evidence>
<evidence type="ECO:0000256" key="1">
    <source>
        <dbReference type="SAM" id="MobiDB-lite"/>
    </source>
</evidence>
<organism evidence="2 3">
    <name type="scientific">Tilletiaria anomala (strain ATCC 24038 / CBS 436.72 / UBC 951)</name>
    <dbReference type="NCBI Taxonomy" id="1037660"/>
    <lineage>
        <taxon>Eukaryota</taxon>
        <taxon>Fungi</taxon>
        <taxon>Dikarya</taxon>
        <taxon>Basidiomycota</taxon>
        <taxon>Ustilaginomycotina</taxon>
        <taxon>Exobasidiomycetes</taxon>
        <taxon>Georgefischeriales</taxon>
        <taxon>Tilletiariaceae</taxon>
        <taxon>Tilletiaria</taxon>
    </lineage>
</organism>
<feature type="compositionally biased region" description="Basic and acidic residues" evidence="1">
    <location>
        <begin position="817"/>
        <end position="827"/>
    </location>
</feature>
<gene>
    <name evidence="2" type="ORF">K437DRAFT_254019</name>
</gene>